<evidence type="ECO:0000259" key="12">
    <source>
        <dbReference type="PROSITE" id="PS50835"/>
    </source>
</evidence>
<feature type="domain" description="Ig-like" evidence="12">
    <location>
        <begin position="26"/>
        <end position="66"/>
    </location>
</feature>
<feature type="domain" description="Fibronectin type-III" evidence="13">
    <location>
        <begin position="362"/>
        <end position="456"/>
    </location>
</feature>
<dbReference type="InterPro" id="IPR013783">
    <property type="entry name" value="Ig-like_fold"/>
</dbReference>
<sequence>MKTLALLLPAALLMLLMYKTAGGEGEITWQKDGEDIDEENVKKMDETSSKLTITQATMEDAGLYSCHCEFDNGHADQIMTQLYIFDGPSFGQTKNYHEFLEGTVGMVPCLVAGQPAVDVIWLRDTKPISSKAGGRLQQMPDNSLLIEKVRREDAGTYTCQGQIRGRSIYSNLSVSVVVNFSPKVQLKEGEKKVLAGPETNVSLLCSVEGIPEPNITWTIPTTIDSSRHQFNSNRSQLIINSVTRSDYGEYVCTATNKIGGSSGVIMLHVFEAPEVFVSTEQQSVSVGERVSVSCNVSGHPNPELHWINKHNGRALDTSSEHIYVSEGVLVIKDMLPSDGGLYSCMAVSTSGNASRDVAIHTEPGPPYYLSIASGPASVLFSLKTMPVNGGTPITGFVLQWKQDGDKEWKEISIPVSDPLVITNLKQYTSYTVRLAASNAVGVGPFSENKPVRTMGIREPDAPLLKRNDMKVERNTFYIPLQQVDQGASPLQNFYLRYRKDEDDAKWKEIQLSPTSDSISLQDLAFGSRYEVEVTAVNANGSSVPGTFNFTIGEEPKSRSMTKGSVVGIVIVIFLVVFLIVDATCCYKNHCGLLMSIAVKVFGQKVPGMKVLDEESSNGELKLKGISTPRGSLQMGVKKEAGELTEVTCDKASLTKHKVTQPGREQQASSRQVQPICPAGVKLHPQTQAAGSQPSLRSTMDETDVEQVTLALLDAATDKDFKVQEQLSVAHRVVILQTIELIVGSRIEQISYPRIKSIISLASDEMTRSKEVIPDWQQAASNILVAVGKKHINDIMEEILSKFQPGLLPHFFVVKTLASLSDSNVYGMVPFLNAILGTMLPMLNMAKQDNMKWVFSSALCHFSESILEYLANLDKAPDPTVRKDTFSSEICASFDILFNSWLQSRESKLRLTVAEAVGSMCHLMAGEKLEEQIPKLIPAILSLYKKNNEHYIISKSLCQVLDASLSMGSRVLETQLDSLVLALHQQISSPVDYSNPPTVKNHNEVLRCFSLLANSFPDRLVMFVLQKLENGNERSRVGSLAVLRHLINSSRRQLYFVKKRVIQVISAMAHHGYLELEGGELLVRFIVQHCALPDTYQRGQTPQDQEEVTNEALRTMCDSTLHLLTTTVGQLDDVLWPKLLYYLTPIQYSNATTPLCKSLIVLGNKKKENQDPSFKIDFTQEVNLPSPQTLLVRLFVNAALPFNSRGHGAPSLSLLQILSVSIHPKTETLWEKEIPHLLSVLEESTAESLDKKQWNEKLLKLLSKTLATMDDGKWVGQLATEATGYLSMYNHALEEKSFLYQCIGVILQQCLNKVVVKKQLQELLLTARHSDAIEREGIAMGVGLCANSHLEGTLAKLEEFGKSDAFKKSPSIFNLLKERSDVEVEKVKSTLILCYGQVALNAPPEKILNHIDQDILRSISKHFNTKDLTMKLSLIQSIGLIAKAISQCVKKQGYVFTRKQELINIMLDFIKAEPADALRTRVRPLVIITCANLLPLEPILSENESFDLLKVCVNSVISLPPETHTPEKNKDDEILDPKQRKGLYKDTFAALQELLKSVLANDPTPDGLQSVFKHIEPWLSSAEDHERERAVTATAHMLAYYLDNLNVKNMVSFHNLGALLGRLSPRCSDPHQDVRFAAIDCIYTLLYIQLRYEGFCLDYKDDSVDSLLPLKENLSNPDHSVLYKTCSDLTKVMSKRLPQQELTTLVFMLFEGLIDSQTNCCRASSVILNTMLKSRGGGLQELVPEMLEVLHLRLQSITEEQVRVAVAQSVLILASQHLQTVVNTLINQPLPYDSWTCEMWMALGADPVVANQIMEMVMEKLAVMAPYVEKKESMIRGGMTKVATNQPLAMTCGLKELLLNGQSQETVVSLFPQLFSCLLVRLGASIGVSAGKQNNKNIFHVAGVAAEALHILLARAQLDEVLKRLEEEKAWDAIKEQNSHISGITVLARAMSKHAGPRLPAIVECLCPSLNSIYESQRTTVTAFFSELLNHHVVTELMLIDVLMNNMMERISDPCCTVRMLAVRGLGNIAVGSPEKVNKYAKELLAAMSSGMEEKDDPGKLITLEAMSGLSKVLLYLDKKNVHLLVVYIFMKIKPFLESENDEIRCASIYLMGHLSKFGSGEQVFTDQIHNVLVSLLLHLVDPNPQVVKACKFAMRVCAPVVGSEQITAMFQNHLHDNKSLHYGEFINDLTKYLIQDFPGMLNFYHISVIQFFKSNWSEVRAGAAMFIGFLLGNLPEEHLSHLNMGSVTKGLVMLLQDPDPVVRVKAAEAMGHFH</sequence>
<evidence type="ECO:0000256" key="7">
    <source>
        <dbReference type="ARBA" id="ARBA00023136"/>
    </source>
</evidence>
<dbReference type="InterPro" id="IPR016024">
    <property type="entry name" value="ARM-type_fold"/>
</dbReference>
<comment type="subcellular location">
    <subcellularLocation>
        <location evidence="1">Membrane</location>
        <topology evidence="1">Single-pass membrane protein</topology>
    </subcellularLocation>
</comment>
<dbReference type="PANTHER" id="PTHR23120">
    <property type="entry name" value="MAESTRO-RELATED HEAT DOMAIN-CONTAINING"/>
    <property type="match status" value="1"/>
</dbReference>
<dbReference type="Pfam" id="PF23227">
    <property type="entry name" value="HEAT_MROH2B_C"/>
    <property type="match status" value="1"/>
</dbReference>
<keyword evidence="15" id="KW-1185">Reference proteome</keyword>
<dbReference type="Pfam" id="PF00041">
    <property type="entry name" value="fn3"/>
    <property type="match status" value="1"/>
</dbReference>
<accession>A0A5C6PLE0</accession>
<dbReference type="Gene3D" id="2.60.40.10">
    <property type="entry name" value="Immunoglobulins"/>
    <property type="match status" value="6"/>
</dbReference>
<dbReference type="InterPro" id="IPR036179">
    <property type="entry name" value="Ig-like_dom_sf"/>
</dbReference>
<dbReference type="InterPro" id="IPR003599">
    <property type="entry name" value="Ig_sub"/>
</dbReference>
<dbReference type="SUPFAM" id="SSF48726">
    <property type="entry name" value="Immunoglobulin"/>
    <property type="match status" value="4"/>
</dbReference>
<dbReference type="InterPro" id="IPR055408">
    <property type="entry name" value="HEAT_MROH2B-like"/>
</dbReference>
<dbReference type="InterPro" id="IPR013098">
    <property type="entry name" value="Ig_I-set"/>
</dbReference>
<reference evidence="14 15" key="1">
    <citation type="submission" date="2019-04" db="EMBL/GenBank/DDBJ databases">
        <title>Chromosome genome assembly for Takifugu flavidus.</title>
        <authorList>
            <person name="Xiao S."/>
        </authorList>
    </citation>
    <scope>NUCLEOTIDE SEQUENCE [LARGE SCALE GENOMIC DNA]</scope>
    <source>
        <strain evidence="14">HTHZ2018</strain>
        <tissue evidence="14">Muscle</tissue>
    </source>
</reference>
<dbReference type="InterPro" id="IPR003598">
    <property type="entry name" value="Ig_sub2"/>
</dbReference>
<keyword evidence="3 11" id="KW-0732">Signal</keyword>
<dbReference type="PROSITE" id="PS50835">
    <property type="entry name" value="IG_LIKE"/>
    <property type="match status" value="4"/>
</dbReference>
<evidence type="ECO:0000256" key="6">
    <source>
        <dbReference type="ARBA" id="ARBA00022989"/>
    </source>
</evidence>
<dbReference type="SUPFAM" id="SSF49265">
    <property type="entry name" value="Fibronectin type III"/>
    <property type="match status" value="1"/>
</dbReference>
<keyword evidence="6" id="KW-1133">Transmembrane helix</keyword>
<keyword evidence="4" id="KW-0677">Repeat</keyword>
<dbReference type="InterPro" id="IPR007110">
    <property type="entry name" value="Ig-like_dom"/>
</dbReference>
<keyword evidence="5" id="KW-0130">Cell adhesion</keyword>
<dbReference type="InterPro" id="IPR055406">
    <property type="entry name" value="HEAT_Maestro"/>
</dbReference>
<evidence type="ECO:0000256" key="4">
    <source>
        <dbReference type="ARBA" id="ARBA00022737"/>
    </source>
</evidence>
<evidence type="ECO:0000259" key="13">
    <source>
        <dbReference type="PROSITE" id="PS50853"/>
    </source>
</evidence>
<feature type="chain" id="PRO_5022810747" evidence="11">
    <location>
        <begin position="23"/>
        <end position="2274"/>
    </location>
</feature>
<dbReference type="GO" id="GO:0005737">
    <property type="term" value="C:cytoplasm"/>
    <property type="evidence" value="ECO:0007669"/>
    <property type="project" value="TreeGrafter"/>
</dbReference>
<evidence type="ECO:0000256" key="3">
    <source>
        <dbReference type="ARBA" id="ARBA00022729"/>
    </source>
</evidence>
<feature type="domain" description="Ig-like" evidence="12">
    <location>
        <begin position="88"/>
        <end position="175"/>
    </location>
</feature>
<dbReference type="GO" id="GO:0005886">
    <property type="term" value="C:plasma membrane"/>
    <property type="evidence" value="ECO:0007669"/>
    <property type="project" value="UniProtKB-ARBA"/>
</dbReference>
<evidence type="ECO:0000256" key="5">
    <source>
        <dbReference type="ARBA" id="ARBA00022889"/>
    </source>
</evidence>
<dbReference type="CDD" id="cd00063">
    <property type="entry name" value="FN3"/>
    <property type="match status" value="2"/>
</dbReference>
<protein>
    <submittedName>
        <fullName evidence="14">Maestro heat-like repeat-containing protein family member 1 HEAT repeat-containing protein 7A</fullName>
    </submittedName>
</protein>
<evidence type="ECO:0000313" key="14">
    <source>
        <dbReference type="EMBL" id="TWW79538.1"/>
    </source>
</evidence>
<dbReference type="PANTHER" id="PTHR23120:SF0">
    <property type="entry name" value="MAESTRO HEAT-LIKE REPEAT FAMILY MEMBER 1"/>
    <property type="match status" value="1"/>
</dbReference>
<organism evidence="14 15">
    <name type="scientific">Takifugu flavidus</name>
    <name type="common">sansaifugu</name>
    <dbReference type="NCBI Taxonomy" id="433684"/>
    <lineage>
        <taxon>Eukaryota</taxon>
        <taxon>Metazoa</taxon>
        <taxon>Chordata</taxon>
        <taxon>Craniata</taxon>
        <taxon>Vertebrata</taxon>
        <taxon>Euteleostomi</taxon>
        <taxon>Actinopterygii</taxon>
        <taxon>Neopterygii</taxon>
        <taxon>Teleostei</taxon>
        <taxon>Neoteleostei</taxon>
        <taxon>Acanthomorphata</taxon>
        <taxon>Eupercaria</taxon>
        <taxon>Tetraodontiformes</taxon>
        <taxon>Tetradontoidea</taxon>
        <taxon>Tetraodontidae</taxon>
        <taxon>Takifugu</taxon>
    </lineage>
</organism>
<dbReference type="PROSITE" id="PS50853">
    <property type="entry name" value="FN3"/>
    <property type="match status" value="2"/>
</dbReference>
<feature type="domain" description="Ig-like" evidence="12">
    <location>
        <begin position="273"/>
        <end position="360"/>
    </location>
</feature>
<dbReference type="Proteomes" id="UP000324091">
    <property type="component" value="Chromosome 10"/>
</dbReference>
<dbReference type="InterPro" id="IPR045206">
    <property type="entry name" value="Maestro_heat-like_prot"/>
</dbReference>
<evidence type="ECO:0000256" key="9">
    <source>
        <dbReference type="ARBA" id="ARBA00023180"/>
    </source>
</evidence>
<name>A0A5C6PLE0_9TELE</name>
<dbReference type="Pfam" id="PF07679">
    <property type="entry name" value="I-set"/>
    <property type="match status" value="2"/>
</dbReference>
<dbReference type="InterPro" id="IPR009138">
    <property type="entry name" value="Neural_cell_adh"/>
</dbReference>
<keyword evidence="9" id="KW-0325">Glycoprotein</keyword>
<dbReference type="InterPro" id="IPR003961">
    <property type="entry name" value="FN3_dom"/>
</dbReference>
<feature type="domain" description="Fibronectin type-III" evidence="13">
    <location>
        <begin position="458"/>
        <end position="556"/>
    </location>
</feature>
<evidence type="ECO:0000313" key="15">
    <source>
        <dbReference type="Proteomes" id="UP000324091"/>
    </source>
</evidence>
<evidence type="ECO:0000256" key="10">
    <source>
        <dbReference type="ARBA" id="ARBA00023319"/>
    </source>
</evidence>
<gene>
    <name evidence="14" type="ORF">D4764_10G0005680</name>
</gene>
<dbReference type="Pfam" id="PF23221">
    <property type="entry name" value="HEAT_MROH2B_1st"/>
    <property type="match status" value="1"/>
</dbReference>
<evidence type="ECO:0000256" key="2">
    <source>
        <dbReference type="ARBA" id="ARBA00022692"/>
    </source>
</evidence>
<feature type="domain" description="Ig-like" evidence="12">
    <location>
        <begin position="182"/>
        <end position="256"/>
    </location>
</feature>
<dbReference type="SUPFAM" id="SSF48371">
    <property type="entry name" value="ARM repeat"/>
    <property type="match status" value="3"/>
</dbReference>
<dbReference type="SMART" id="SM00060">
    <property type="entry name" value="FN3"/>
    <property type="match status" value="2"/>
</dbReference>
<dbReference type="SMART" id="SM00409">
    <property type="entry name" value="IG"/>
    <property type="match status" value="4"/>
</dbReference>
<evidence type="ECO:0000256" key="11">
    <source>
        <dbReference type="SAM" id="SignalP"/>
    </source>
</evidence>
<dbReference type="Pfam" id="PF13927">
    <property type="entry name" value="Ig_3"/>
    <property type="match status" value="2"/>
</dbReference>
<dbReference type="SMART" id="SM00408">
    <property type="entry name" value="IGc2"/>
    <property type="match status" value="4"/>
</dbReference>
<keyword evidence="8" id="KW-1015">Disulfide bond</keyword>
<dbReference type="FunFam" id="2.60.40.10:FF:000032">
    <property type="entry name" value="palladin isoform X1"/>
    <property type="match status" value="1"/>
</dbReference>
<dbReference type="EMBL" id="RHFK02000002">
    <property type="protein sequence ID" value="TWW79538.1"/>
    <property type="molecule type" value="Genomic_DNA"/>
</dbReference>
<keyword evidence="2" id="KW-0812">Transmembrane</keyword>
<dbReference type="CDD" id="cd00096">
    <property type="entry name" value="Ig"/>
    <property type="match status" value="2"/>
</dbReference>
<dbReference type="InterPro" id="IPR011989">
    <property type="entry name" value="ARM-like"/>
</dbReference>
<evidence type="ECO:0000256" key="1">
    <source>
        <dbReference type="ARBA" id="ARBA00004167"/>
    </source>
</evidence>
<dbReference type="PRINTS" id="PR01838">
    <property type="entry name" value="NCAMFAMILY"/>
</dbReference>
<dbReference type="Pfam" id="PF23210">
    <property type="entry name" value="HEAT_Maestro_2"/>
    <property type="match status" value="1"/>
</dbReference>
<dbReference type="GO" id="GO:0007155">
    <property type="term" value="P:cell adhesion"/>
    <property type="evidence" value="ECO:0007669"/>
    <property type="project" value="UniProtKB-KW"/>
</dbReference>
<keyword evidence="7" id="KW-0472">Membrane</keyword>
<proteinExistence type="predicted"/>
<evidence type="ECO:0000256" key="8">
    <source>
        <dbReference type="ARBA" id="ARBA00023157"/>
    </source>
</evidence>
<dbReference type="InterPro" id="IPR036116">
    <property type="entry name" value="FN3_sf"/>
</dbReference>
<comment type="caution">
    <text evidence="14">The sequence shown here is derived from an EMBL/GenBank/DDBJ whole genome shotgun (WGS) entry which is preliminary data.</text>
</comment>
<dbReference type="InterPro" id="IPR056282">
    <property type="entry name" value="MROH2B-like_N_HEAT"/>
</dbReference>
<dbReference type="Pfam" id="PF21047">
    <property type="entry name" value="HEAT_Maestro"/>
    <property type="match status" value="1"/>
</dbReference>
<keyword evidence="10" id="KW-0393">Immunoglobulin domain</keyword>
<feature type="signal peptide" evidence="11">
    <location>
        <begin position="1"/>
        <end position="22"/>
    </location>
</feature>
<dbReference type="InterPro" id="IPR048465">
    <property type="entry name" value="Maestro-like_HEAT"/>
</dbReference>
<dbReference type="Gene3D" id="1.25.10.10">
    <property type="entry name" value="Leucine-rich Repeat Variant"/>
    <property type="match status" value="4"/>
</dbReference>